<dbReference type="InterPro" id="IPR005656">
    <property type="entry name" value="MmgE_PrpD"/>
</dbReference>
<dbReference type="InterPro" id="IPR036148">
    <property type="entry name" value="MmgE/PrpD_sf"/>
</dbReference>
<dbReference type="SUPFAM" id="SSF103378">
    <property type="entry name" value="2-methylcitrate dehydratase PrpD"/>
    <property type="match status" value="1"/>
</dbReference>
<dbReference type="PANTHER" id="PTHR16943">
    <property type="entry name" value="2-METHYLCITRATE DEHYDRATASE-RELATED"/>
    <property type="match status" value="1"/>
</dbReference>
<evidence type="ECO:0000259" key="3">
    <source>
        <dbReference type="Pfam" id="PF19305"/>
    </source>
</evidence>
<dbReference type="PANTHER" id="PTHR16943:SF8">
    <property type="entry name" value="2-METHYLCITRATE DEHYDRATASE"/>
    <property type="match status" value="1"/>
</dbReference>
<name>A0A1G5LAQ0_9HYPH</name>
<proteinExistence type="inferred from homology"/>
<dbReference type="Proteomes" id="UP000199569">
    <property type="component" value="Unassembled WGS sequence"/>
</dbReference>
<evidence type="ECO:0000259" key="2">
    <source>
        <dbReference type="Pfam" id="PF03972"/>
    </source>
</evidence>
<accession>A0A1G5LAQ0</accession>
<dbReference type="Gene3D" id="1.10.4100.10">
    <property type="entry name" value="2-methylcitrate dehydratase PrpD"/>
    <property type="match status" value="1"/>
</dbReference>
<evidence type="ECO:0000313" key="5">
    <source>
        <dbReference type="Proteomes" id="UP000199569"/>
    </source>
</evidence>
<evidence type="ECO:0000256" key="1">
    <source>
        <dbReference type="ARBA" id="ARBA00006174"/>
    </source>
</evidence>
<feature type="domain" description="MmgE/PrpD N-terminal" evidence="2">
    <location>
        <begin position="28"/>
        <end position="244"/>
    </location>
</feature>
<dbReference type="InterPro" id="IPR042188">
    <property type="entry name" value="MmgE/PrpD_sf_2"/>
</dbReference>
<organism evidence="4 5">
    <name type="scientific">Microvirga guangxiensis</name>
    <dbReference type="NCBI Taxonomy" id="549386"/>
    <lineage>
        <taxon>Bacteria</taxon>
        <taxon>Pseudomonadati</taxon>
        <taxon>Pseudomonadota</taxon>
        <taxon>Alphaproteobacteria</taxon>
        <taxon>Hyphomicrobiales</taxon>
        <taxon>Methylobacteriaceae</taxon>
        <taxon>Microvirga</taxon>
    </lineage>
</organism>
<keyword evidence="5" id="KW-1185">Reference proteome</keyword>
<comment type="similarity">
    <text evidence="1">Belongs to the PrpD family.</text>
</comment>
<dbReference type="GO" id="GO:0016829">
    <property type="term" value="F:lyase activity"/>
    <property type="evidence" value="ECO:0007669"/>
    <property type="project" value="InterPro"/>
</dbReference>
<feature type="domain" description="MmgE/PrpD C-terminal" evidence="3">
    <location>
        <begin position="281"/>
        <end position="449"/>
    </location>
</feature>
<dbReference type="STRING" id="549386.SAMN02927923_04103"/>
<dbReference type="InterPro" id="IPR045337">
    <property type="entry name" value="MmgE_PrpD_C"/>
</dbReference>
<dbReference type="Pfam" id="PF19305">
    <property type="entry name" value="MmgE_PrpD_C"/>
    <property type="match status" value="1"/>
</dbReference>
<dbReference type="EMBL" id="FMVJ01000016">
    <property type="protein sequence ID" value="SCZ09997.1"/>
    <property type="molecule type" value="Genomic_DNA"/>
</dbReference>
<protein>
    <submittedName>
        <fullName evidence="4">2-methylcitrate dehydratase PrpD</fullName>
    </submittedName>
</protein>
<dbReference type="InterPro" id="IPR042183">
    <property type="entry name" value="MmgE/PrpD_sf_1"/>
</dbReference>
<dbReference type="AlphaFoldDB" id="A0A1G5LAQ0"/>
<sequence>MSIATPQLVPASVLLAEPRPTWLTEWGAFASAFRFSDMPSDLIVQAKVVLLDCIGAVAAGMQEPEMRRLVERLGRRDSGSATAIGAGRRLSPLDAAFANGVAGTMLELDEGNQFARGHPGIHVLPAALAAQPCEQMSGADFLRAFVLGYEICARVGAASRLRSTVHPHGTWGTIGAAFVAALLEKANESDLVQIISMAAPLSISASLRSMLEGATVRNSYAGISARNGLAAWDLVASGFSSETDGVRSVYGNVLSETFRPEIMTEELGRRWEIQRNYFKRHAACRFTHGALDAVAEIIAKDGTLDPDSIERIEVDTYAFAAQLDAPAPTNMLAAKFSVPFSVATTLVHGEASVEAFRSPALADERVRRLAQRVSVRENSQMTAMLPDRRPAQVTIHLSDGRVVEGKTLTNRGDAQDPYSPDEVRAKFFALAVPVWGQDHAERIDALIGSLEGAADLSLLDTLLAEPPVKKD</sequence>
<dbReference type="InterPro" id="IPR045336">
    <property type="entry name" value="MmgE_PrpD_N"/>
</dbReference>
<reference evidence="4 5" key="1">
    <citation type="submission" date="2016-10" db="EMBL/GenBank/DDBJ databases">
        <authorList>
            <person name="de Groot N.N."/>
        </authorList>
    </citation>
    <scope>NUCLEOTIDE SEQUENCE [LARGE SCALE GENOMIC DNA]</scope>
    <source>
        <strain evidence="4 5">CGMCC 1.7666</strain>
    </source>
</reference>
<dbReference type="Gene3D" id="3.30.1330.120">
    <property type="entry name" value="2-methylcitrate dehydratase PrpD"/>
    <property type="match status" value="1"/>
</dbReference>
<dbReference type="OrthoDB" id="9795089at2"/>
<evidence type="ECO:0000313" key="4">
    <source>
        <dbReference type="EMBL" id="SCZ09997.1"/>
    </source>
</evidence>
<dbReference type="RefSeq" id="WP_091138845.1">
    <property type="nucleotide sequence ID" value="NZ_FMVJ01000016.1"/>
</dbReference>
<gene>
    <name evidence="4" type="ORF">SAMN02927923_04103</name>
</gene>
<dbReference type="Pfam" id="PF03972">
    <property type="entry name" value="MmgE_PrpD_N"/>
    <property type="match status" value="1"/>
</dbReference>